<dbReference type="Pfam" id="PF00856">
    <property type="entry name" value="SET"/>
    <property type="match status" value="1"/>
</dbReference>
<dbReference type="OrthoDB" id="6141102at2759"/>
<sequence>MCKLASLCRVDCRDVYHHRLLLLPRKHSTIPRDEEEDYPAGPAGIERELDPYLCRHDGPCTPEICVCARDDRRCCRRCSCFARCARRKGPATSQEDARDWRKGCVCKDGICEHGCPCEESGWECSPELCIPFENKRTQGGGGGSTQKHLCQHMDIQREVQPEIIVKEGSYGMGAFVDPKKTIPKTTYLGEYVAEMFPLLRGPEGKRANKAERKIYRHRKLNYMFTDVRNDVGEEIAPITLFDAATVGNPTRFFNDSLLDKTKVNVYVGTSTVDGDRRLGMWTSKYVKKGQELLLDYGSGYWVDDGPSSDEEEFDTESVTLADEQDKDKDGSGESRTACDDDEKDNA</sequence>
<protein>
    <submittedName>
        <fullName evidence="5">SET domain-containing protein</fullName>
    </submittedName>
</protein>
<dbReference type="InterPro" id="IPR046341">
    <property type="entry name" value="SET_dom_sf"/>
</dbReference>
<keyword evidence="1" id="KW-0805">Transcription regulation</keyword>
<feature type="domain" description="SET" evidence="4">
    <location>
        <begin position="161"/>
        <end position="303"/>
    </location>
</feature>
<feature type="compositionally biased region" description="Acidic residues" evidence="3">
    <location>
        <begin position="306"/>
        <end position="315"/>
    </location>
</feature>
<dbReference type="GO" id="GO:0003682">
    <property type="term" value="F:chromatin binding"/>
    <property type="evidence" value="ECO:0007669"/>
    <property type="project" value="TreeGrafter"/>
</dbReference>
<dbReference type="STRING" id="139420.A0A371CYM3"/>
<dbReference type="SUPFAM" id="SSF82199">
    <property type="entry name" value="SET domain"/>
    <property type="match status" value="1"/>
</dbReference>
<evidence type="ECO:0000313" key="5">
    <source>
        <dbReference type="EMBL" id="RDX45375.1"/>
    </source>
</evidence>
<feature type="compositionally biased region" description="Basic and acidic residues" evidence="3">
    <location>
        <begin position="323"/>
        <end position="346"/>
    </location>
</feature>
<dbReference type="InterPro" id="IPR045318">
    <property type="entry name" value="EZH1/2-like"/>
</dbReference>
<dbReference type="SMART" id="SM00317">
    <property type="entry name" value="SET"/>
    <property type="match status" value="1"/>
</dbReference>
<dbReference type="AlphaFoldDB" id="A0A371CYM3"/>
<dbReference type="GO" id="GO:0005634">
    <property type="term" value="C:nucleus"/>
    <property type="evidence" value="ECO:0007669"/>
    <property type="project" value="TreeGrafter"/>
</dbReference>
<evidence type="ECO:0000256" key="3">
    <source>
        <dbReference type="SAM" id="MobiDB-lite"/>
    </source>
</evidence>
<evidence type="ECO:0000256" key="2">
    <source>
        <dbReference type="ARBA" id="ARBA00023163"/>
    </source>
</evidence>
<dbReference type="GO" id="GO:0046976">
    <property type="term" value="F:histone H3K27 methyltransferase activity"/>
    <property type="evidence" value="ECO:0007669"/>
    <property type="project" value="TreeGrafter"/>
</dbReference>
<reference evidence="5 6" key="1">
    <citation type="journal article" date="2018" name="Biotechnol. Biofuels">
        <title>Integrative visual omics of the white-rot fungus Polyporus brumalis exposes the biotechnological potential of its oxidative enzymes for delignifying raw plant biomass.</title>
        <authorList>
            <person name="Miyauchi S."/>
            <person name="Rancon A."/>
            <person name="Drula E."/>
            <person name="Hage H."/>
            <person name="Chaduli D."/>
            <person name="Favel A."/>
            <person name="Grisel S."/>
            <person name="Henrissat B."/>
            <person name="Herpoel-Gimbert I."/>
            <person name="Ruiz-Duenas F.J."/>
            <person name="Chevret D."/>
            <person name="Hainaut M."/>
            <person name="Lin J."/>
            <person name="Wang M."/>
            <person name="Pangilinan J."/>
            <person name="Lipzen A."/>
            <person name="Lesage-Meessen L."/>
            <person name="Navarro D."/>
            <person name="Riley R."/>
            <person name="Grigoriev I.V."/>
            <person name="Zhou S."/>
            <person name="Raouche S."/>
            <person name="Rosso M.N."/>
        </authorList>
    </citation>
    <scope>NUCLEOTIDE SEQUENCE [LARGE SCALE GENOMIC DNA]</scope>
    <source>
        <strain evidence="5 6">BRFM 1820</strain>
    </source>
</reference>
<accession>A0A371CYM3</accession>
<dbReference type="PANTHER" id="PTHR45747">
    <property type="entry name" value="HISTONE-LYSINE N-METHYLTRANSFERASE E(Z)"/>
    <property type="match status" value="1"/>
</dbReference>
<dbReference type="PANTHER" id="PTHR45747:SF4">
    <property type="entry name" value="HISTONE-LYSINE N-METHYLTRANSFERASE E(Z)"/>
    <property type="match status" value="1"/>
</dbReference>
<organism evidence="5 6">
    <name type="scientific">Lentinus brumalis</name>
    <dbReference type="NCBI Taxonomy" id="2498619"/>
    <lineage>
        <taxon>Eukaryota</taxon>
        <taxon>Fungi</taxon>
        <taxon>Dikarya</taxon>
        <taxon>Basidiomycota</taxon>
        <taxon>Agaricomycotina</taxon>
        <taxon>Agaricomycetes</taxon>
        <taxon>Polyporales</taxon>
        <taxon>Polyporaceae</taxon>
        <taxon>Lentinus</taxon>
    </lineage>
</organism>
<evidence type="ECO:0000256" key="1">
    <source>
        <dbReference type="ARBA" id="ARBA00023015"/>
    </source>
</evidence>
<dbReference type="InterPro" id="IPR001214">
    <property type="entry name" value="SET_dom"/>
</dbReference>
<feature type="region of interest" description="Disordered" evidence="3">
    <location>
        <begin position="303"/>
        <end position="346"/>
    </location>
</feature>
<keyword evidence="6" id="KW-1185">Reference proteome</keyword>
<dbReference type="GO" id="GO:0031507">
    <property type="term" value="P:heterochromatin formation"/>
    <property type="evidence" value="ECO:0007669"/>
    <property type="project" value="TreeGrafter"/>
</dbReference>
<dbReference type="EMBL" id="KZ857438">
    <property type="protein sequence ID" value="RDX45375.1"/>
    <property type="molecule type" value="Genomic_DNA"/>
</dbReference>
<name>A0A371CYM3_9APHY</name>
<dbReference type="Proteomes" id="UP000256964">
    <property type="component" value="Unassembled WGS sequence"/>
</dbReference>
<evidence type="ECO:0000259" key="4">
    <source>
        <dbReference type="SMART" id="SM00317"/>
    </source>
</evidence>
<evidence type="ECO:0000313" key="6">
    <source>
        <dbReference type="Proteomes" id="UP000256964"/>
    </source>
</evidence>
<keyword evidence="2" id="KW-0804">Transcription</keyword>
<dbReference type="Gene3D" id="2.170.270.10">
    <property type="entry name" value="SET domain"/>
    <property type="match status" value="1"/>
</dbReference>
<proteinExistence type="predicted"/>
<gene>
    <name evidence="5" type="ORF">OH76DRAFT_1005310</name>
</gene>